<sequence length="365" mass="42750">MPKNFSVLVLELHPYHTHNFSIYSNLLPSLVCRNTVNIEYYVNPEVVDGLIYPEKQHLHRLLPSVFWDRMLSKFRLRTAYIILLVKLLCILKRIDCVVLNTLESTTDKRVFRSINTKLKIAVVHNPKVIDVKREKNALYFCMNEYVFQGMNNSAPLDGYFLSYFKPMEFKKTVMSETLTIGVPGGVSFDRRDYHFLIQVCLKLAECEKPEREIIFNLIGDIGMKDGPEFRRLTEKNGINKYFRFHEELDDSQFNREIYECELLMPLIGDANTRYRSIKNTATLSHSARYHKPLLLQLEDAKCWGIPQHSCFIYSGLNDLTELLSQSKVVDREIKDTYQAHIEKKIEKNKNLLSRLGERFFTPGKF</sequence>
<dbReference type="EMBL" id="UOFO01000088">
    <property type="protein sequence ID" value="VAW86179.1"/>
    <property type="molecule type" value="Genomic_DNA"/>
</dbReference>
<protein>
    <recommendedName>
        <fullName evidence="2">Glycosyltransferase family 1 protein</fullName>
    </recommendedName>
</protein>
<reference evidence="1" key="1">
    <citation type="submission" date="2018-06" db="EMBL/GenBank/DDBJ databases">
        <authorList>
            <person name="Zhirakovskaya E."/>
        </authorList>
    </citation>
    <scope>NUCLEOTIDE SEQUENCE</scope>
</reference>
<evidence type="ECO:0000313" key="1">
    <source>
        <dbReference type="EMBL" id="VAW86179.1"/>
    </source>
</evidence>
<organism evidence="1">
    <name type="scientific">hydrothermal vent metagenome</name>
    <dbReference type="NCBI Taxonomy" id="652676"/>
    <lineage>
        <taxon>unclassified sequences</taxon>
        <taxon>metagenomes</taxon>
        <taxon>ecological metagenomes</taxon>
    </lineage>
</organism>
<evidence type="ECO:0008006" key="2">
    <source>
        <dbReference type="Google" id="ProtNLM"/>
    </source>
</evidence>
<proteinExistence type="predicted"/>
<accession>A0A3B0ZIQ3</accession>
<name>A0A3B0ZIQ3_9ZZZZ</name>
<dbReference type="AlphaFoldDB" id="A0A3B0ZIQ3"/>
<gene>
    <name evidence="1" type="ORF">MNBD_GAMMA16-890</name>
</gene>